<sequence length="231" mass="25562">MITFREVSKDYDSLSALTDISMEITPGEFVFLVGPSGAGKSTVLKLIIREDLPSKGDVFVDGAEVTKMRPSEVPHLRRRIGTVFQDFKLLPQRTVFENVSFPLEILGLDDDEIKKIVEDTIALVNLEHKLGHFPAQLSGGEAQRTAIARAMVMRPEIILADEPTGNLDLGSAWEVMQILNKLNSLGTTVVMATHNMDITSGLPHRKLEIQKGRIVNDTKQKGASRESVKKK</sequence>
<dbReference type="GO" id="GO:0005524">
    <property type="term" value="F:ATP binding"/>
    <property type="evidence" value="ECO:0007669"/>
    <property type="project" value="UniProtKB-UniRule"/>
</dbReference>
<comment type="subcellular location">
    <subcellularLocation>
        <location evidence="9">Cell membrane</location>
        <topology evidence="9">Peripheral membrane protein</topology>
        <orientation evidence="9">Cytoplasmic side</orientation>
    </subcellularLocation>
</comment>
<evidence type="ECO:0000313" key="13">
    <source>
        <dbReference type="Proteomes" id="UP000176389"/>
    </source>
</evidence>
<dbReference type="FunFam" id="3.40.50.300:FF:000056">
    <property type="entry name" value="Cell division ATP-binding protein FtsE"/>
    <property type="match status" value="1"/>
</dbReference>
<dbReference type="Pfam" id="PF00005">
    <property type="entry name" value="ABC_tran"/>
    <property type="match status" value="1"/>
</dbReference>
<keyword evidence="6 9" id="KW-0067">ATP-binding</keyword>
<dbReference type="EMBL" id="MHCS01000053">
    <property type="protein sequence ID" value="OGY25166.1"/>
    <property type="molecule type" value="Genomic_DNA"/>
</dbReference>
<name>A0A1G1WBT9_9BACT</name>
<dbReference type="STRING" id="1802596.A2Z11_00065"/>
<comment type="caution">
    <text evidence="12">The sequence shown here is derived from an EMBL/GenBank/DDBJ whole genome shotgun (WGS) entry which is preliminary data.</text>
</comment>
<dbReference type="GO" id="GO:0005886">
    <property type="term" value="C:plasma membrane"/>
    <property type="evidence" value="ECO:0007669"/>
    <property type="project" value="UniProtKB-SubCell"/>
</dbReference>
<evidence type="ECO:0000256" key="4">
    <source>
        <dbReference type="ARBA" id="ARBA00022618"/>
    </source>
</evidence>
<dbReference type="GO" id="GO:0022857">
    <property type="term" value="F:transmembrane transporter activity"/>
    <property type="evidence" value="ECO:0007669"/>
    <property type="project" value="TreeGrafter"/>
</dbReference>
<dbReference type="Proteomes" id="UP000176389">
    <property type="component" value="Unassembled WGS sequence"/>
</dbReference>
<evidence type="ECO:0000256" key="2">
    <source>
        <dbReference type="ARBA" id="ARBA00020019"/>
    </source>
</evidence>
<dbReference type="InterPro" id="IPR027417">
    <property type="entry name" value="P-loop_NTPase"/>
</dbReference>
<gene>
    <name evidence="9" type="primary">ftsE</name>
    <name evidence="12" type="ORF">A2Z11_00065</name>
</gene>
<keyword evidence="3 9" id="KW-1003">Cell membrane</keyword>
<dbReference type="SMART" id="SM00382">
    <property type="entry name" value="AAA"/>
    <property type="match status" value="1"/>
</dbReference>
<feature type="domain" description="ABC transporter" evidence="11">
    <location>
        <begin position="2"/>
        <end position="230"/>
    </location>
</feature>
<comment type="function">
    <text evidence="9">Part of the ABC transporter FtsEX involved in cellular division.</text>
</comment>
<evidence type="ECO:0000256" key="3">
    <source>
        <dbReference type="ARBA" id="ARBA00022475"/>
    </source>
</evidence>
<evidence type="ECO:0000256" key="6">
    <source>
        <dbReference type="ARBA" id="ARBA00022840"/>
    </source>
</evidence>
<evidence type="ECO:0000256" key="5">
    <source>
        <dbReference type="ARBA" id="ARBA00022741"/>
    </source>
</evidence>
<evidence type="ECO:0000256" key="8">
    <source>
        <dbReference type="ARBA" id="ARBA00023306"/>
    </source>
</evidence>
<dbReference type="InterPro" id="IPR003593">
    <property type="entry name" value="AAA+_ATPase"/>
</dbReference>
<evidence type="ECO:0000256" key="10">
    <source>
        <dbReference type="SAM" id="MobiDB-lite"/>
    </source>
</evidence>
<dbReference type="GO" id="GO:0016887">
    <property type="term" value="F:ATP hydrolysis activity"/>
    <property type="evidence" value="ECO:0007669"/>
    <property type="project" value="InterPro"/>
</dbReference>
<dbReference type="NCBIfam" id="TIGR02673">
    <property type="entry name" value="FtsE"/>
    <property type="match status" value="1"/>
</dbReference>
<organism evidence="12 13">
    <name type="scientific">Candidatus Woykebacteria bacterium RBG_16_43_9</name>
    <dbReference type="NCBI Taxonomy" id="1802596"/>
    <lineage>
        <taxon>Bacteria</taxon>
        <taxon>Candidatus Woykeibacteriota</taxon>
    </lineage>
</organism>
<protein>
    <recommendedName>
        <fullName evidence="2 9">Cell division ATP-binding protein FtsE</fullName>
    </recommendedName>
</protein>
<evidence type="ECO:0000259" key="11">
    <source>
        <dbReference type="PROSITE" id="PS50893"/>
    </source>
</evidence>
<accession>A0A1G1WBT9</accession>
<dbReference type="Gene3D" id="3.40.50.300">
    <property type="entry name" value="P-loop containing nucleotide triphosphate hydrolases"/>
    <property type="match status" value="1"/>
</dbReference>
<comment type="similarity">
    <text evidence="1 9">Belongs to the ABC transporter superfamily.</text>
</comment>
<dbReference type="InterPro" id="IPR005286">
    <property type="entry name" value="Cell_div_FtsE"/>
</dbReference>
<keyword evidence="4 9" id="KW-0132">Cell division</keyword>
<dbReference type="SUPFAM" id="SSF52540">
    <property type="entry name" value="P-loop containing nucleoside triphosphate hydrolases"/>
    <property type="match status" value="1"/>
</dbReference>
<dbReference type="PROSITE" id="PS50893">
    <property type="entry name" value="ABC_TRANSPORTER_2"/>
    <property type="match status" value="1"/>
</dbReference>
<keyword evidence="7 9" id="KW-0472">Membrane</keyword>
<keyword evidence="5 9" id="KW-0547">Nucleotide-binding</keyword>
<evidence type="ECO:0000256" key="7">
    <source>
        <dbReference type="ARBA" id="ARBA00023136"/>
    </source>
</evidence>
<dbReference type="GO" id="GO:0051301">
    <property type="term" value="P:cell division"/>
    <property type="evidence" value="ECO:0007669"/>
    <property type="project" value="UniProtKB-UniRule"/>
</dbReference>
<comment type="subunit">
    <text evidence="9">Homodimer. Forms a membrane-associated complex with FtsX.</text>
</comment>
<dbReference type="InterPro" id="IPR003439">
    <property type="entry name" value="ABC_transporter-like_ATP-bd"/>
</dbReference>
<dbReference type="InterPro" id="IPR015854">
    <property type="entry name" value="ABC_transpr_LolD-like"/>
</dbReference>
<reference evidence="12 13" key="1">
    <citation type="journal article" date="2016" name="Nat. Commun.">
        <title>Thousands of microbial genomes shed light on interconnected biogeochemical processes in an aquifer system.</title>
        <authorList>
            <person name="Anantharaman K."/>
            <person name="Brown C.T."/>
            <person name="Hug L.A."/>
            <person name="Sharon I."/>
            <person name="Castelle C.J."/>
            <person name="Probst A.J."/>
            <person name="Thomas B.C."/>
            <person name="Singh A."/>
            <person name="Wilkins M.J."/>
            <person name="Karaoz U."/>
            <person name="Brodie E.L."/>
            <person name="Williams K.H."/>
            <person name="Hubbard S.S."/>
            <person name="Banfield J.F."/>
        </authorList>
    </citation>
    <scope>NUCLEOTIDE SEQUENCE [LARGE SCALE GENOMIC DNA]</scope>
</reference>
<dbReference type="AlphaFoldDB" id="A0A1G1WBT9"/>
<feature type="region of interest" description="Disordered" evidence="10">
    <location>
        <begin position="212"/>
        <end position="231"/>
    </location>
</feature>
<evidence type="ECO:0000313" key="12">
    <source>
        <dbReference type="EMBL" id="OGY25166.1"/>
    </source>
</evidence>
<evidence type="ECO:0000256" key="1">
    <source>
        <dbReference type="ARBA" id="ARBA00005417"/>
    </source>
</evidence>
<dbReference type="PANTHER" id="PTHR24220">
    <property type="entry name" value="IMPORT ATP-BINDING PROTEIN"/>
    <property type="match status" value="1"/>
</dbReference>
<dbReference type="PANTHER" id="PTHR24220:SF470">
    <property type="entry name" value="CELL DIVISION ATP-BINDING PROTEIN FTSE"/>
    <property type="match status" value="1"/>
</dbReference>
<evidence type="ECO:0000256" key="9">
    <source>
        <dbReference type="RuleBase" id="RU365094"/>
    </source>
</evidence>
<keyword evidence="8 9" id="KW-0131">Cell cycle</keyword>
<proteinExistence type="inferred from homology"/>